<keyword evidence="3 9" id="KW-0813">Transport</keyword>
<keyword evidence="8 9" id="KW-0998">Cell outer membrane</keyword>
<protein>
    <recommendedName>
        <fullName evidence="11">TonB-dependent receptor-like beta-barrel domain-containing protein</fullName>
    </recommendedName>
</protein>
<feature type="domain" description="TonB-dependent receptor-like beta-barrel" evidence="11">
    <location>
        <begin position="3"/>
        <end position="236"/>
    </location>
</feature>
<evidence type="ECO:0000259" key="11">
    <source>
        <dbReference type="Pfam" id="PF00593"/>
    </source>
</evidence>
<evidence type="ECO:0000313" key="13">
    <source>
        <dbReference type="Proteomes" id="UP000487117"/>
    </source>
</evidence>
<dbReference type="SUPFAM" id="SSF56935">
    <property type="entry name" value="Porins"/>
    <property type="match status" value="1"/>
</dbReference>
<dbReference type="GO" id="GO:0044718">
    <property type="term" value="P:siderophore transmembrane transport"/>
    <property type="evidence" value="ECO:0007669"/>
    <property type="project" value="TreeGrafter"/>
</dbReference>
<dbReference type="Proteomes" id="UP000487117">
    <property type="component" value="Unassembled WGS sequence"/>
</dbReference>
<dbReference type="InterPro" id="IPR039426">
    <property type="entry name" value="TonB-dep_rcpt-like"/>
</dbReference>
<comment type="caution">
    <text evidence="12">The sequence shown here is derived from an EMBL/GenBank/DDBJ whole genome shotgun (WGS) entry which is preliminary data.</text>
</comment>
<evidence type="ECO:0000256" key="5">
    <source>
        <dbReference type="ARBA" id="ARBA00022692"/>
    </source>
</evidence>
<dbReference type="Pfam" id="PF00593">
    <property type="entry name" value="TonB_dep_Rec_b-barrel"/>
    <property type="match status" value="1"/>
</dbReference>
<evidence type="ECO:0000256" key="2">
    <source>
        <dbReference type="ARBA" id="ARBA00009810"/>
    </source>
</evidence>
<keyword evidence="6" id="KW-0798">TonB box</keyword>
<dbReference type="PROSITE" id="PS52016">
    <property type="entry name" value="TONB_DEPENDENT_REC_3"/>
    <property type="match status" value="1"/>
</dbReference>
<evidence type="ECO:0000256" key="8">
    <source>
        <dbReference type="ARBA" id="ARBA00023237"/>
    </source>
</evidence>
<reference evidence="13" key="1">
    <citation type="journal article" date="2020" name="MBio">
        <title>Horizontal gene transfer to a defensive symbiont with a reduced genome amongst a multipartite beetle microbiome.</title>
        <authorList>
            <person name="Waterworth S.C."/>
            <person name="Florez L.V."/>
            <person name="Rees E.R."/>
            <person name="Hertweck C."/>
            <person name="Kaltenpoth M."/>
            <person name="Kwan J.C."/>
        </authorList>
    </citation>
    <scope>NUCLEOTIDE SEQUENCE [LARGE SCALE GENOMIC DNA]</scope>
</reference>
<evidence type="ECO:0000256" key="10">
    <source>
        <dbReference type="PROSITE-ProRule" id="PRU10144"/>
    </source>
</evidence>
<keyword evidence="7 9" id="KW-0472">Membrane</keyword>
<evidence type="ECO:0000256" key="7">
    <source>
        <dbReference type="ARBA" id="ARBA00023136"/>
    </source>
</evidence>
<comment type="subcellular location">
    <subcellularLocation>
        <location evidence="1 9">Cell outer membrane</location>
        <topology evidence="1 9">Multi-pass membrane protein</topology>
    </subcellularLocation>
</comment>
<dbReference type="InterPro" id="IPR036942">
    <property type="entry name" value="Beta-barrel_TonB_sf"/>
</dbReference>
<evidence type="ECO:0000313" key="12">
    <source>
        <dbReference type="EMBL" id="KAF1016924.1"/>
    </source>
</evidence>
<sequence length="272" mass="31033">MHFSPDARAYVRYSEAVRFPSMFESTIAFSSSLNPLYLLKPEHTYNYEVGYVHNLSALFGGTADADVKLAYYVHKTRNVIERDGNFLFDNLDKQRIRGLELQARFDNRRFFTDLGITRTLENKVCDESMAVQLDALSVQVPNCVQDGFVSGYLLTQAIPKLSVNWSFGTRLFDERLELGSRIVHYQRHQNPDLQAYRDRLYAGSGGLIWQNVPFTWGNITTVDAYARWRINDHASVEPVGTNLGNRYYVDPATRSTLPAPGRTLKLGVTARF</sequence>
<name>A0A7V8FIY9_STEMA</name>
<dbReference type="InterPro" id="IPR000531">
    <property type="entry name" value="Beta-barrel_TonB"/>
</dbReference>
<dbReference type="AlphaFoldDB" id="A0A7V8FIY9"/>
<evidence type="ECO:0000256" key="3">
    <source>
        <dbReference type="ARBA" id="ARBA00022448"/>
    </source>
</evidence>
<gene>
    <name evidence="12" type="ORF">GAK31_00183</name>
</gene>
<dbReference type="Gene3D" id="2.40.170.20">
    <property type="entry name" value="TonB-dependent receptor, beta-barrel domain"/>
    <property type="match status" value="1"/>
</dbReference>
<proteinExistence type="inferred from homology"/>
<dbReference type="EMBL" id="WNDS01000001">
    <property type="protein sequence ID" value="KAF1016924.1"/>
    <property type="molecule type" value="Genomic_DNA"/>
</dbReference>
<evidence type="ECO:0000256" key="1">
    <source>
        <dbReference type="ARBA" id="ARBA00004571"/>
    </source>
</evidence>
<organism evidence="12 13">
    <name type="scientific">Stenotrophomonas maltophilia</name>
    <name type="common">Pseudomonas maltophilia</name>
    <name type="synonym">Xanthomonas maltophilia</name>
    <dbReference type="NCBI Taxonomy" id="40324"/>
    <lineage>
        <taxon>Bacteria</taxon>
        <taxon>Pseudomonadati</taxon>
        <taxon>Pseudomonadota</taxon>
        <taxon>Gammaproteobacteria</taxon>
        <taxon>Lysobacterales</taxon>
        <taxon>Lysobacteraceae</taxon>
        <taxon>Stenotrophomonas</taxon>
        <taxon>Stenotrophomonas maltophilia group</taxon>
    </lineage>
</organism>
<keyword evidence="4 9" id="KW-1134">Transmembrane beta strand</keyword>
<keyword evidence="5 9" id="KW-0812">Transmembrane</keyword>
<dbReference type="GO" id="GO:0015344">
    <property type="term" value="F:siderophore uptake transmembrane transporter activity"/>
    <property type="evidence" value="ECO:0007669"/>
    <property type="project" value="TreeGrafter"/>
</dbReference>
<dbReference type="PANTHER" id="PTHR30069:SF41">
    <property type="entry name" value="HEME_HEMOPEXIN UTILIZATION PROTEIN C"/>
    <property type="match status" value="1"/>
</dbReference>
<evidence type="ECO:0000256" key="9">
    <source>
        <dbReference type="PROSITE-ProRule" id="PRU01360"/>
    </source>
</evidence>
<dbReference type="InterPro" id="IPR010917">
    <property type="entry name" value="TonB_rcpt_CS"/>
</dbReference>
<evidence type="ECO:0000256" key="4">
    <source>
        <dbReference type="ARBA" id="ARBA00022452"/>
    </source>
</evidence>
<dbReference type="PROSITE" id="PS01156">
    <property type="entry name" value="TONB_DEPENDENT_REC_2"/>
    <property type="match status" value="1"/>
</dbReference>
<feature type="short sequence motif" description="TonB C-terminal box" evidence="10">
    <location>
        <begin position="255"/>
        <end position="272"/>
    </location>
</feature>
<comment type="similarity">
    <text evidence="2 9">Belongs to the TonB-dependent receptor family.</text>
</comment>
<dbReference type="PANTHER" id="PTHR30069">
    <property type="entry name" value="TONB-DEPENDENT OUTER MEMBRANE RECEPTOR"/>
    <property type="match status" value="1"/>
</dbReference>
<accession>A0A7V8FIY9</accession>
<evidence type="ECO:0000256" key="6">
    <source>
        <dbReference type="ARBA" id="ARBA00023077"/>
    </source>
</evidence>
<dbReference type="GO" id="GO:0009279">
    <property type="term" value="C:cell outer membrane"/>
    <property type="evidence" value="ECO:0007669"/>
    <property type="project" value="UniProtKB-SubCell"/>
</dbReference>